<keyword evidence="14" id="KW-0675">Receptor</keyword>
<keyword evidence="13" id="KW-1015">Disulfide bond</keyword>
<evidence type="ECO:0000256" key="3">
    <source>
        <dbReference type="ARBA" id="ARBA00022527"/>
    </source>
</evidence>
<evidence type="ECO:0000256" key="10">
    <source>
        <dbReference type="ARBA" id="ARBA00022840"/>
    </source>
</evidence>
<evidence type="ECO:0000313" key="22">
    <source>
        <dbReference type="Proteomes" id="UP000604825"/>
    </source>
</evidence>
<dbReference type="EMBL" id="CAJGYO010000011">
    <property type="protein sequence ID" value="CAD6259263.1"/>
    <property type="molecule type" value="Genomic_DNA"/>
</dbReference>
<dbReference type="OrthoDB" id="619632at2759"/>
<keyword evidence="7" id="KW-0732">Signal</keyword>
<dbReference type="Gene3D" id="1.10.510.10">
    <property type="entry name" value="Transferase(Phosphotransferase) domain 1"/>
    <property type="match status" value="1"/>
</dbReference>
<feature type="domain" description="Protein kinase" evidence="19">
    <location>
        <begin position="357"/>
        <end position="664"/>
    </location>
</feature>
<dbReference type="Proteomes" id="UP000604825">
    <property type="component" value="Unassembled WGS sequence"/>
</dbReference>
<evidence type="ECO:0000256" key="9">
    <source>
        <dbReference type="ARBA" id="ARBA00022777"/>
    </source>
</evidence>
<dbReference type="CDD" id="cd01098">
    <property type="entry name" value="PAN_AP_plant"/>
    <property type="match status" value="1"/>
</dbReference>
<feature type="domain" description="Bulb-type lectin" evidence="20">
    <location>
        <begin position="1"/>
        <end position="116"/>
    </location>
</feature>
<keyword evidence="6 18" id="KW-0812">Transmembrane</keyword>
<evidence type="ECO:0000256" key="12">
    <source>
        <dbReference type="ARBA" id="ARBA00023136"/>
    </source>
</evidence>
<dbReference type="Gene3D" id="3.30.200.20">
    <property type="entry name" value="Phosphorylase Kinase, domain 1"/>
    <property type="match status" value="1"/>
</dbReference>
<dbReference type="InterPro" id="IPR000719">
    <property type="entry name" value="Prot_kinase_dom"/>
</dbReference>
<evidence type="ECO:0000256" key="7">
    <source>
        <dbReference type="ARBA" id="ARBA00022729"/>
    </source>
</evidence>
<dbReference type="FunFam" id="3.30.200.20:FF:000059">
    <property type="entry name" value="S-receptor-like serine/threonine-protein kinase"/>
    <property type="match status" value="1"/>
</dbReference>
<evidence type="ECO:0000256" key="5">
    <source>
        <dbReference type="ARBA" id="ARBA00022679"/>
    </source>
</evidence>
<proteinExistence type="predicted"/>
<dbReference type="GO" id="GO:0051707">
    <property type="term" value="P:response to other organism"/>
    <property type="evidence" value="ECO:0007669"/>
    <property type="project" value="UniProtKB-ARBA"/>
</dbReference>
<evidence type="ECO:0000256" key="4">
    <source>
        <dbReference type="ARBA" id="ARBA00022536"/>
    </source>
</evidence>
<keyword evidence="3" id="KW-0723">Serine/threonine-protein kinase</keyword>
<dbReference type="Pfam" id="PF07714">
    <property type="entry name" value="PK_Tyr_Ser-Thr"/>
    <property type="match status" value="1"/>
</dbReference>
<name>A0A811QLG6_9POAL</name>
<reference evidence="21" key="1">
    <citation type="submission" date="2020-10" db="EMBL/GenBank/DDBJ databases">
        <authorList>
            <person name="Han B."/>
            <person name="Lu T."/>
            <person name="Zhao Q."/>
            <person name="Huang X."/>
            <person name="Zhao Y."/>
        </authorList>
    </citation>
    <scope>NUCLEOTIDE SEQUENCE</scope>
</reference>
<keyword evidence="11 18" id="KW-1133">Transmembrane helix</keyword>
<dbReference type="InterPro" id="IPR001245">
    <property type="entry name" value="Ser-Thr/Tyr_kinase_cat_dom"/>
</dbReference>
<accession>A0A811QLG6</accession>
<dbReference type="SMART" id="SM00108">
    <property type="entry name" value="B_lectin"/>
    <property type="match status" value="1"/>
</dbReference>
<evidence type="ECO:0000256" key="1">
    <source>
        <dbReference type="ARBA" id="ARBA00004479"/>
    </source>
</evidence>
<evidence type="ECO:0000256" key="11">
    <source>
        <dbReference type="ARBA" id="ARBA00022989"/>
    </source>
</evidence>
<keyword evidence="12 18" id="KW-0472">Membrane</keyword>
<dbReference type="AlphaFoldDB" id="A0A811QLG6"/>
<comment type="subcellular location">
    <subcellularLocation>
        <location evidence="1">Membrane</location>
        <topology evidence="1">Single-pass type I membrane protein</topology>
    </subcellularLocation>
</comment>
<dbReference type="GO" id="GO:0016020">
    <property type="term" value="C:membrane"/>
    <property type="evidence" value="ECO:0007669"/>
    <property type="project" value="UniProtKB-SubCell"/>
</dbReference>
<evidence type="ECO:0000256" key="15">
    <source>
        <dbReference type="ARBA" id="ARBA00023180"/>
    </source>
</evidence>
<evidence type="ECO:0000259" key="19">
    <source>
        <dbReference type="PROSITE" id="PS50011"/>
    </source>
</evidence>
<dbReference type="CDD" id="cd00028">
    <property type="entry name" value="B_lectin"/>
    <property type="match status" value="1"/>
</dbReference>
<feature type="transmembrane region" description="Helical" evidence="18">
    <location>
        <begin position="295"/>
        <end position="320"/>
    </location>
</feature>
<comment type="catalytic activity">
    <reaction evidence="16">
        <text>L-threonyl-[protein] + ATP = O-phospho-L-threonyl-[protein] + ADP + H(+)</text>
        <dbReference type="Rhea" id="RHEA:46608"/>
        <dbReference type="Rhea" id="RHEA-COMP:11060"/>
        <dbReference type="Rhea" id="RHEA-COMP:11605"/>
        <dbReference type="ChEBI" id="CHEBI:15378"/>
        <dbReference type="ChEBI" id="CHEBI:30013"/>
        <dbReference type="ChEBI" id="CHEBI:30616"/>
        <dbReference type="ChEBI" id="CHEBI:61977"/>
        <dbReference type="ChEBI" id="CHEBI:456216"/>
        <dbReference type="EC" id="2.7.11.1"/>
    </reaction>
</comment>
<evidence type="ECO:0000256" key="6">
    <source>
        <dbReference type="ARBA" id="ARBA00022692"/>
    </source>
</evidence>
<evidence type="ECO:0000313" key="21">
    <source>
        <dbReference type="EMBL" id="CAD6259263.1"/>
    </source>
</evidence>
<dbReference type="GO" id="GO:0004674">
    <property type="term" value="F:protein serine/threonine kinase activity"/>
    <property type="evidence" value="ECO:0007669"/>
    <property type="project" value="UniProtKB-KW"/>
</dbReference>
<dbReference type="Pfam" id="PF01453">
    <property type="entry name" value="B_lectin"/>
    <property type="match status" value="1"/>
</dbReference>
<dbReference type="PROSITE" id="PS50927">
    <property type="entry name" value="BULB_LECTIN"/>
    <property type="match status" value="1"/>
</dbReference>
<keyword evidence="22" id="KW-1185">Reference proteome</keyword>
<evidence type="ECO:0000256" key="14">
    <source>
        <dbReference type="ARBA" id="ARBA00023170"/>
    </source>
</evidence>
<comment type="caution">
    <text evidence="21">The sequence shown here is derived from an EMBL/GenBank/DDBJ whole genome shotgun (WGS) entry which is preliminary data.</text>
</comment>
<dbReference type="PROSITE" id="PS50011">
    <property type="entry name" value="PROTEIN_KINASE_DOM"/>
    <property type="match status" value="1"/>
</dbReference>
<dbReference type="EC" id="2.7.11.1" evidence="2"/>
<keyword evidence="9" id="KW-0418">Kinase</keyword>
<evidence type="ECO:0000256" key="8">
    <source>
        <dbReference type="ARBA" id="ARBA00022741"/>
    </source>
</evidence>
<dbReference type="GO" id="GO:0005524">
    <property type="term" value="F:ATP binding"/>
    <property type="evidence" value="ECO:0007669"/>
    <property type="project" value="UniProtKB-KW"/>
</dbReference>
<dbReference type="SMART" id="SM00220">
    <property type="entry name" value="S_TKc"/>
    <property type="match status" value="1"/>
</dbReference>
<protein>
    <recommendedName>
        <fullName evidence="2">non-specific serine/threonine protein kinase</fullName>
        <ecNumber evidence="2">2.7.11.1</ecNumber>
    </recommendedName>
</protein>
<dbReference type="PANTHER" id="PTHR47974:SF1">
    <property type="entry name" value="PROTEIN KINASE DOMAIN-CONTAINING PROTEIN"/>
    <property type="match status" value="1"/>
</dbReference>
<evidence type="ECO:0000256" key="13">
    <source>
        <dbReference type="ARBA" id="ARBA00023157"/>
    </source>
</evidence>
<dbReference type="InterPro" id="IPR008271">
    <property type="entry name" value="Ser/Thr_kinase_AS"/>
</dbReference>
<dbReference type="InterPro" id="IPR011009">
    <property type="entry name" value="Kinase-like_dom_sf"/>
</dbReference>
<dbReference type="SUPFAM" id="SSF51110">
    <property type="entry name" value="alpha-D-mannose-specific plant lectins"/>
    <property type="match status" value="1"/>
</dbReference>
<gene>
    <name evidence="21" type="ORF">NCGR_LOCUS42704</name>
</gene>
<evidence type="ECO:0000259" key="20">
    <source>
        <dbReference type="PROSITE" id="PS50927"/>
    </source>
</evidence>
<evidence type="ECO:0000256" key="17">
    <source>
        <dbReference type="ARBA" id="ARBA00048679"/>
    </source>
</evidence>
<keyword evidence="15" id="KW-0325">Glycoprotein</keyword>
<sequence>MLVEDASGGNVLVSPSGNLSCGFYKVATNAYTLAVWFTRSADATLAWTANRDAPVNGRGSRTQFCRDGSLVLRDLNGSVVWGTNTSGTQADRVQLLDTGNLVVADAAGRTLWQSLDWPTDRAAHHPCDVHGVCGRYGVCAYQPLPAPGLALACSCPEGFVARDASDWSKGCRREFHVRCGEPVYFAEMPSFDFNYTPGVSMETCRNMCLDDWNCEAFGYRMGAGECYPKIALWNSRAPDISKQNIFLKVPASLKVKGLNPTVLDFHGHACTVQERNASVVGSSYFHVRGNRIKFAYFYSFLDVIFVVEAIFIVVGCMFVFRADPTAARRRVHNEEGYALLFSHFRRFTYDELSDATGRFSDRLGRGASGTVYRGVLEDGRGVEVKRLDDLSQADEVFRSELSVIGRINHMNLVRMWGFCSEHSNRLLVSEFVENGSLDKALFVSDGGGGESALGWRSRLKIFQGCSGSSLGLMVACLLYLKYSRRLGNLRSWLVFYFQELINIDNEELDQRQNKPRRYSEMNFSQGLAYLHHECLEWIVHCDVKPENILLDAELDRLRAGEAAQPGRVRPAGDVVSSALRRGYTYTAPEWTAGLPITGKADVYSFGVVLLELLRGQRVCDWAVKAAAMLELAVSCVDDDPVWRPNMNAVLQKLVSLEDGSMRYA</sequence>
<comment type="catalytic activity">
    <reaction evidence="17">
        <text>L-seryl-[protein] + ATP = O-phospho-L-seryl-[protein] + ADP + H(+)</text>
        <dbReference type="Rhea" id="RHEA:17989"/>
        <dbReference type="Rhea" id="RHEA-COMP:9863"/>
        <dbReference type="Rhea" id="RHEA-COMP:11604"/>
        <dbReference type="ChEBI" id="CHEBI:15378"/>
        <dbReference type="ChEBI" id="CHEBI:29999"/>
        <dbReference type="ChEBI" id="CHEBI:30616"/>
        <dbReference type="ChEBI" id="CHEBI:83421"/>
        <dbReference type="ChEBI" id="CHEBI:456216"/>
        <dbReference type="EC" id="2.7.11.1"/>
    </reaction>
</comment>
<dbReference type="SUPFAM" id="SSF56112">
    <property type="entry name" value="Protein kinase-like (PK-like)"/>
    <property type="match status" value="1"/>
</dbReference>
<keyword evidence="5" id="KW-0808">Transferase</keyword>
<dbReference type="PROSITE" id="PS00108">
    <property type="entry name" value="PROTEIN_KINASE_ST"/>
    <property type="match status" value="1"/>
</dbReference>
<dbReference type="InterPro" id="IPR036426">
    <property type="entry name" value="Bulb-type_lectin_dom_sf"/>
</dbReference>
<dbReference type="PANTHER" id="PTHR47974">
    <property type="entry name" value="OS07G0415500 PROTEIN"/>
    <property type="match status" value="1"/>
</dbReference>
<dbReference type="InterPro" id="IPR001480">
    <property type="entry name" value="Bulb-type_lectin_dom"/>
</dbReference>
<keyword evidence="8" id="KW-0547">Nucleotide-binding</keyword>
<organism evidence="21 22">
    <name type="scientific">Miscanthus lutarioriparius</name>
    <dbReference type="NCBI Taxonomy" id="422564"/>
    <lineage>
        <taxon>Eukaryota</taxon>
        <taxon>Viridiplantae</taxon>
        <taxon>Streptophyta</taxon>
        <taxon>Embryophyta</taxon>
        <taxon>Tracheophyta</taxon>
        <taxon>Spermatophyta</taxon>
        <taxon>Magnoliopsida</taxon>
        <taxon>Liliopsida</taxon>
        <taxon>Poales</taxon>
        <taxon>Poaceae</taxon>
        <taxon>PACMAD clade</taxon>
        <taxon>Panicoideae</taxon>
        <taxon>Andropogonodae</taxon>
        <taxon>Andropogoneae</taxon>
        <taxon>Saccharinae</taxon>
        <taxon>Miscanthus</taxon>
    </lineage>
</organism>
<evidence type="ECO:0000256" key="18">
    <source>
        <dbReference type="SAM" id="Phobius"/>
    </source>
</evidence>
<keyword evidence="10" id="KW-0067">ATP-binding</keyword>
<keyword evidence="4" id="KW-0245">EGF-like domain</keyword>
<evidence type="ECO:0000256" key="16">
    <source>
        <dbReference type="ARBA" id="ARBA00047899"/>
    </source>
</evidence>
<evidence type="ECO:0000256" key="2">
    <source>
        <dbReference type="ARBA" id="ARBA00012513"/>
    </source>
</evidence>
<dbReference type="Gene3D" id="2.90.10.10">
    <property type="entry name" value="Bulb-type lectin domain"/>
    <property type="match status" value="1"/>
</dbReference>